<evidence type="ECO:0000259" key="14">
    <source>
        <dbReference type="PROSITE" id="PS50198"/>
    </source>
</evidence>
<evidence type="ECO:0000313" key="15">
    <source>
        <dbReference type="EMBL" id="KXB77937.1"/>
    </source>
</evidence>
<dbReference type="PANTHER" id="PTHR47529:SF1">
    <property type="entry name" value="PERIPLASMIC CHAPERONE PPID"/>
    <property type="match status" value="1"/>
</dbReference>
<dbReference type="Proteomes" id="UP000070224">
    <property type="component" value="Unassembled WGS sequence"/>
</dbReference>
<evidence type="ECO:0000256" key="12">
    <source>
        <dbReference type="SAM" id="Coils"/>
    </source>
</evidence>
<evidence type="ECO:0000256" key="1">
    <source>
        <dbReference type="ARBA" id="ARBA00004382"/>
    </source>
</evidence>
<evidence type="ECO:0000256" key="5">
    <source>
        <dbReference type="ARBA" id="ARBA00022989"/>
    </source>
</evidence>
<organism evidence="15 16">
    <name type="scientific">Porphyromonas somerae</name>
    <dbReference type="NCBI Taxonomy" id="322095"/>
    <lineage>
        <taxon>Bacteria</taxon>
        <taxon>Pseudomonadati</taxon>
        <taxon>Bacteroidota</taxon>
        <taxon>Bacteroidia</taxon>
        <taxon>Bacteroidales</taxon>
        <taxon>Porphyromonadaceae</taxon>
        <taxon>Porphyromonas</taxon>
    </lineage>
</organism>
<dbReference type="PROSITE" id="PS50198">
    <property type="entry name" value="PPIC_PPIASE_2"/>
    <property type="match status" value="1"/>
</dbReference>
<dbReference type="InterPro" id="IPR052029">
    <property type="entry name" value="PpiD_chaperone"/>
</dbReference>
<evidence type="ECO:0000256" key="2">
    <source>
        <dbReference type="ARBA" id="ARBA00022475"/>
    </source>
</evidence>
<comment type="caution">
    <text evidence="15">The sequence shown here is derived from an EMBL/GenBank/DDBJ whole genome shotgun (WGS) entry which is preliminary data.</text>
</comment>
<evidence type="ECO:0000313" key="16">
    <source>
        <dbReference type="Proteomes" id="UP000070224"/>
    </source>
</evidence>
<feature type="coiled-coil region" evidence="12">
    <location>
        <begin position="48"/>
        <end position="82"/>
    </location>
</feature>
<dbReference type="SUPFAM" id="SSF54534">
    <property type="entry name" value="FKBP-like"/>
    <property type="match status" value="1"/>
</dbReference>
<dbReference type="Pfam" id="PF13616">
    <property type="entry name" value="Rotamase_3"/>
    <property type="match status" value="1"/>
</dbReference>
<evidence type="ECO:0000256" key="6">
    <source>
        <dbReference type="ARBA" id="ARBA00023136"/>
    </source>
</evidence>
<keyword evidence="5 13" id="KW-1133">Transmembrane helix</keyword>
<comment type="subcellular location">
    <subcellularLocation>
        <location evidence="1">Cell inner membrane</location>
        <topology evidence="1">Single-pass type II membrane protein</topology>
        <orientation evidence="1">Periplasmic side</orientation>
    </subcellularLocation>
</comment>
<feature type="transmembrane region" description="Helical" evidence="13">
    <location>
        <begin position="12"/>
        <end position="31"/>
    </location>
</feature>
<evidence type="ECO:0000256" key="10">
    <source>
        <dbReference type="ARBA" id="ARBA00042775"/>
    </source>
</evidence>
<comment type="similarity">
    <text evidence="8">Belongs to the PpiD chaperone family.</text>
</comment>
<name>A0A134BDB2_9PORP</name>
<keyword evidence="6 13" id="KW-0472">Membrane</keyword>
<dbReference type="AlphaFoldDB" id="A0A134BDB2"/>
<dbReference type="Gene3D" id="3.10.50.40">
    <property type="match status" value="2"/>
</dbReference>
<evidence type="ECO:0000256" key="3">
    <source>
        <dbReference type="ARBA" id="ARBA00022519"/>
    </source>
</evidence>
<gene>
    <name evidence="15" type="ORF">HMPREF3185_00278</name>
</gene>
<accession>A0A134BDB2</accession>
<evidence type="ECO:0000256" key="4">
    <source>
        <dbReference type="ARBA" id="ARBA00022692"/>
    </source>
</evidence>
<evidence type="ECO:0000256" key="7">
    <source>
        <dbReference type="ARBA" id="ARBA00023186"/>
    </source>
</evidence>
<keyword evidence="11" id="KW-0413">Isomerase</keyword>
<keyword evidence="16" id="KW-1185">Reference proteome</keyword>
<evidence type="ECO:0000256" key="8">
    <source>
        <dbReference type="ARBA" id="ARBA00038408"/>
    </source>
</evidence>
<dbReference type="GO" id="GO:0005886">
    <property type="term" value="C:plasma membrane"/>
    <property type="evidence" value="ECO:0007669"/>
    <property type="project" value="UniProtKB-SubCell"/>
</dbReference>
<dbReference type="GO" id="GO:0003755">
    <property type="term" value="F:peptidyl-prolyl cis-trans isomerase activity"/>
    <property type="evidence" value="ECO:0007669"/>
    <property type="project" value="UniProtKB-KW"/>
</dbReference>
<keyword evidence="12" id="KW-0175">Coiled coil</keyword>
<keyword evidence="7" id="KW-0143">Chaperone</keyword>
<dbReference type="PATRIC" id="fig|322095.3.peg.276"/>
<protein>
    <recommendedName>
        <fullName evidence="9">Periplasmic chaperone PpiD</fullName>
    </recommendedName>
    <alternativeName>
        <fullName evidence="10">Periplasmic folding chaperone</fullName>
    </alternativeName>
</protein>
<feature type="domain" description="PpiC" evidence="14">
    <location>
        <begin position="358"/>
        <end position="425"/>
    </location>
</feature>
<dbReference type="Pfam" id="PF13623">
    <property type="entry name" value="SurA_N_2"/>
    <property type="match status" value="1"/>
</dbReference>
<dbReference type="SUPFAM" id="SSF109998">
    <property type="entry name" value="Triger factor/SurA peptide-binding domain-like"/>
    <property type="match status" value="1"/>
</dbReference>
<dbReference type="Gene3D" id="1.10.4030.10">
    <property type="entry name" value="Porin chaperone SurA, peptide-binding domain"/>
    <property type="match status" value="1"/>
</dbReference>
<evidence type="ECO:0000256" key="9">
    <source>
        <dbReference type="ARBA" id="ARBA00040743"/>
    </source>
</evidence>
<dbReference type="InterPro" id="IPR046357">
    <property type="entry name" value="PPIase_dom_sf"/>
</dbReference>
<dbReference type="STRING" id="322095.HMPREF3185_00278"/>
<evidence type="ECO:0000256" key="13">
    <source>
        <dbReference type="SAM" id="Phobius"/>
    </source>
</evidence>
<sequence length="719" mass="77964">MAVLEKIRSHSVLLVVVIGIALAGFVIGDLFTSGRTFWSKNERRALSIDGKDVSIEEYSMRLKELEDQAQAQGQQLSDEQRMQLNNQLAQEYISEYALNEVTSKVGLGVSDDELYALLVGKGIAPSPLAAQFFGSADEKQINEIIKQLSDKQIQAAPAEQRGQLLQAKSQFEQLQKQIKSQRLQQKLSTLLARTYKINDVDRELSVGKESRSIALVRTSAAQIADEAAKPSDSEVKKYYDEHKDFYKMQYPLTEVSYISLQVTPSQEDYKNAAAEKEKAVAELRNANAANVESVLRGFATSSKFFSKSYLTGAELDALGLGAEQVAFIKGAEAGAVSDPQLVSDRYDIIKLVGKKTVTSGVSVRMIVLNDSVKGQADSLLAQLHAGASFAELAKKHSIDPSTSATGGLIQMPNRYGSVDSTFTESQLVQLSQGSALNLDTLYKVPFGTVVRLGRAPLSVLVRAENPQPAVDAYQVAFLSIPATFSPETYNAKYAAMNRILGGGGGFDAMAKKAEKEGFSVARNIPVTTQTAALGQIPSSRQVISWAIGAKDGEVSQKLYTCGTDYLVIPAVVKHTPAGVAPLSAVKDEIVAYLTSKKKAETLAKNLEGKKLASLDAYATELQTKVDTLVDVNYLVRGSEPATFNGVAMTTPMGKISKPFAASNAEVMVLQPVAATPNDPAAVAAQVKQQELGLARQYSYRVFTDFIQKMKIQDNRARFY</sequence>
<proteinExistence type="inferred from homology"/>
<dbReference type="InterPro" id="IPR000297">
    <property type="entry name" value="PPIase_PpiC"/>
</dbReference>
<dbReference type="InterPro" id="IPR027304">
    <property type="entry name" value="Trigger_fact/SurA_dom_sf"/>
</dbReference>
<keyword evidence="3" id="KW-0997">Cell inner membrane</keyword>
<evidence type="ECO:0000256" key="11">
    <source>
        <dbReference type="PROSITE-ProRule" id="PRU00278"/>
    </source>
</evidence>
<keyword evidence="2" id="KW-1003">Cell membrane</keyword>
<dbReference type="EMBL" id="LSDK01000021">
    <property type="protein sequence ID" value="KXB77937.1"/>
    <property type="molecule type" value="Genomic_DNA"/>
</dbReference>
<dbReference type="RefSeq" id="WP_060934851.1">
    <property type="nucleotide sequence ID" value="NZ_KQ960414.1"/>
</dbReference>
<keyword evidence="11" id="KW-0697">Rotamase</keyword>
<dbReference type="PANTHER" id="PTHR47529">
    <property type="entry name" value="PEPTIDYL-PROLYL CIS-TRANS ISOMERASE D"/>
    <property type="match status" value="1"/>
</dbReference>
<dbReference type="OrthoDB" id="9812372at2"/>
<reference evidence="16" key="1">
    <citation type="submission" date="2016-01" db="EMBL/GenBank/DDBJ databases">
        <authorList>
            <person name="Mitreva M."/>
            <person name="Pepin K.H."/>
            <person name="Mihindukulasuriya K.A."/>
            <person name="Fulton R."/>
            <person name="Fronick C."/>
            <person name="O'Laughlin M."/>
            <person name="Miner T."/>
            <person name="Herter B."/>
            <person name="Rosa B.A."/>
            <person name="Cordes M."/>
            <person name="Tomlinson C."/>
            <person name="Wollam A."/>
            <person name="Palsikar V.B."/>
            <person name="Mardis E.R."/>
            <person name="Wilson R.K."/>
        </authorList>
    </citation>
    <scope>NUCLEOTIDE SEQUENCE [LARGE SCALE GENOMIC DNA]</scope>
    <source>
        <strain evidence="16">KA00683</strain>
    </source>
</reference>
<keyword evidence="4 13" id="KW-0812">Transmembrane</keyword>